<evidence type="ECO:0000256" key="10">
    <source>
        <dbReference type="ARBA" id="ARBA00024849"/>
    </source>
</evidence>
<dbReference type="InterPro" id="IPR036611">
    <property type="entry name" value="Trigger_fac_ribosome-bd_sf"/>
</dbReference>
<dbReference type="OrthoDB" id="9767721at2"/>
<evidence type="ECO:0000313" key="17">
    <source>
        <dbReference type="EMBL" id="CCV64490.1"/>
    </source>
</evidence>
<keyword evidence="5 12" id="KW-0132">Cell division</keyword>
<dbReference type="FunFam" id="3.10.50.40:FF:000001">
    <property type="entry name" value="Trigger factor"/>
    <property type="match status" value="1"/>
</dbReference>
<keyword evidence="9 12" id="KW-0131">Cell cycle</keyword>
<dbReference type="EMBL" id="FO681347">
    <property type="protein sequence ID" value="CCV64490.1"/>
    <property type="molecule type" value="Genomic_DNA"/>
</dbReference>
<dbReference type="PANTHER" id="PTHR30560:SF3">
    <property type="entry name" value="TRIGGER FACTOR-LIKE PROTEIN TIG, CHLOROPLASTIC"/>
    <property type="match status" value="1"/>
</dbReference>
<dbReference type="SUPFAM" id="SSF109998">
    <property type="entry name" value="Triger factor/SurA peptide-binding domain-like"/>
    <property type="match status" value="1"/>
</dbReference>
<keyword evidence="15" id="KW-0175">Coiled coil</keyword>
<evidence type="ECO:0000256" key="14">
    <source>
        <dbReference type="RuleBase" id="RU003914"/>
    </source>
</evidence>
<evidence type="ECO:0000256" key="9">
    <source>
        <dbReference type="ARBA" id="ARBA00023306"/>
    </source>
</evidence>
<evidence type="ECO:0000256" key="12">
    <source>
        <dbReference type="HAMAP-Rule" id="MF_00303"/>
    </source>
</evidence>
<dbReference type="InterPro" id="IPR037041">
    <property type="entry name" value="Trigger_fac_C_sf"/>
</dbReference>
<evidence type="ECO:0000256" key="4">
    <source>
        <dbReference type="ARBA" id="ARBA00016902"/>
    </source>
</evidence>
<dbReference type="Pfam" id="PF05697">
    <property type="entry name" value="Trigger_N"/>
    <property type="match status" value="1"/>
</dbReference>
<evidence type="ECO:0000256" key="15">
    <source>
        <dbReference type="SAM" id="Coils"/>
    </source>
</evidence>
<dbReference type="HOGENOM" id="CLU_033058_3_2_14"/>
<organism evidence="17 18">
    <name type="scientific">Alteracholeplasma palmae (strain ATCC 49389 / J233)</name>
    <name type="common">Acholeplasma palmae</name>
    <dbReference type="NCBI Taxonomy" id="1318466"/>
    <lineage>
        <taxon>Bacteria</taxon>
        <taxon>Bacillati</taxon>
        <taxon>Mycoplasmatota</taxon>
        <taxon>Mollicutes</taxon>
        <taxon>Acholeplasmatales</taxon>
        <taxon>Acholeplasmataceae</taxon>
        <taxon>Acholeplasma</taxon>
    </lineage>
</organism>
<dbReference type="InterPro" id="IPR008880">
    <property type="entry name" value="Trigger_fac_C"/>
</dbReference>
<sequence length="428" mass="47873">MKLEKISNNRVKVTFDVTPAEFEHGLDHAFDHAKETVEVKGFRKGHVPRNIFEQKFGVESLYEDALNHVIGHKFDEVLSNKEIEVVGQPQVVDLDFASIKREESFSFALEVAIKPEVELGQYKGLEVAKVDATVTDADVEKEVKALLEQNAVLEVKETGSLENGDTAIFDFEGFVDGEAFDGGKAENFSLEIGSGQFIPGFEEGMVGLEVGASKDVDVTFPTEYHAENLAGKKAVFKVTLHEIKVKKGAELTDEWVKTLNRPNVETVEALNAEIRKSLETNKAAQAKNQLIDEVIDKAVANAKVDVPKEMIDTEIDYFKQNVEAQAKQYQLDLDTFIQLSGLTKEIFEQQALEQATKRVNQSLVIEAVGKKEALKATEQELSERYESLANQYNMSLEEIKKYVTNDLVERDVVFQKAVDFMVDSAVQK</sequence>
<dbReference type="HAMAP" id="MF_00303">
    <property type="entry name" value="Trigger_factor_Tig"/>
    <property type="match status" value="1"/>
</dbReference>
<comment type="function">
    <text evidence="10 12">Involved in protein export. Acts as a chaperone by maintaining the newly synthesized protein in an open conformation. Functions as a peptidyl-prolyl cis-trans isomerase.</text>
</comment>
<evidence type="ECO:0000256" key="3">
    <source>
        <dbReference type="ARBA" id="ARBA00013194"/>
    </source>
</evidence>
<dbReference type="Gene3D" id="1.10.3120.10">
    <property type="entry name" value="Trigger factor, C-terminal domain"/>
    <property type="match status" value="1"/>
</dbReference>
<name>U4KQB8_ALTPJ</name>
<dbReference type="Pfam" id="PF00254">
    <property type="entry name" value="FKBP_C"/>
    <property type="match status" value="1"/>
</dbReference>
<dbReference type="SUPFAM" id="SSF102735">
    <property type="entry name" value="Trigger factor ribosome-binding domain"/>
    <property type="match status" value="1"/>
</dbReference>
<dbReference type="Gene3D" id="3.30.70.1050">
    <property type="entry name" value="Trigger factor ribosome-binding domain"/>
    <property type="match status" value="1"/>
</dbReference>
<dbReference type="SUPFAM" id="SSF54534">
    <property type="entry name" value="FKBP-like"/>
    <property type="match status" value="1"/>
</dbReference>
<evidence type="ECO:0000256" key="6">
    <source>
        <dbReference type="ARBA" id="ARBA00023110"/>
    </source>
</evidence>
<comment type="subcellular location">
    <subcellularLocation>
        <location evidence="12">Cytoplasm</location>
    </subcellularLocation>
    <text evidence="12">About half TF is bound to the ribosome near the polypeptide exit tunnel while the other half is free in the cytoplasm.</text>
</comment>
<evidence type="ECO:0000256" key="1">
    <source>
        <dbReference type="ARBA" id="ARBA00000971"/>
    </source>
</evidence>
<dbReference type="EC" id="5.2.1.8" evidence="3 12"/>
<dbReference type="GO" id="GO:0044183">
    <property type="term" value="F:protein folding chaperone"/>
    <property type="evidence" value="ECO:0007669"/>
    <property type="project" value="TreeGrafter"/>
</dbReference>
<proteinExistence type="inferred from homology"/>
<dbReference type="NCBIfam" id="TIGR00115">
    <property type="entry name" value="tig"/>
    <property type="match status" value="1"/>
</dbReference>
<dbReference type="GO" id="GO:0043335">
    <property type="term" value="P:protein unfolding"/>
    <property type="evidence" value="ECO:0007669"/>
    <property type="project" value="TreeGrafter"/>
</dbReference>
<protein>
    <recommendedName>
        <fullName evidence="4 12">Trigger factor</fullName>
        <shortName evidence="12">TF</shortName>
        <ecNumber evidence="3 12">5.2.1.8</ecNumber>
    </recommendedName>
    <alternativeName>
        <fullName evidence="11 12">PPIase</fullName>
    </alternativeName>
</protein>
<keyword evidence="8 12" id="KW-0413">Isomerase</keyword>
<evidence type="ECO:0000256" key="8">
    <source>
        <dbReference type="ARBA" id="ARBA00023235"/>
    </source>
</evidence>
<dbReference type="PIRSF" id="PIRSF003095">
    <property type="entry name" value="Trigger_factor"/>
    <property type="match status" value="1"/>
</dbReference>
<feature type="domain" description="PPIase FKBP-type" evidence="16">
    <location>
        <begin position="164"/>
        <end position="246"/>
    </location>
</feature>
<dbReference type="InterPro" id="IPR027304">
    <property type="entry name" value="Trigger_fact/SurA_dom_sf"/>
</dbReference>
<dbReference type="RefSeq" id="WP_026660047.1">
    <property type="nucleotide sequence ID" value="NC_022538.1"/>
</dbReference>
<dbReference type="STRING" id="1318466.BN85409130"/>
<dbReference type="GO" id="GO:0051083">
    <property type="term" value="P:'de novo' cotranslational protein folding"/>
    <property type="evidence" value="ECO:0007669"/>
    <property type="project" value="TreeGrafter"/>
</dbReference>
<gene>
    <name evidence="12 17" type="primary">tig</name>
    <name evidence="17" type="ORF">BN85409130</name>
</gene>
<dbReference type="GO" id="GO:0005737">
    <property type="term" value="C:cytoplasm"/>
    <property type="evidence" value="ECO:0007669"/>
    <property type="project" value="UniProtKB-SubCell"/>
</dbReference>
<dbReference type="GO" id="GO:0051301">
    <property type="term" value="P:cell division"/>
    <property type="evidence" value="ECO:0007669"/>
    <property type="project" value="UniProtKB-KW"/>
</dbReference>
<keyword evidence="12" id="KW-0963">Cytoplasm</keyword>
<dbReference type="Gene3D" id="3.10.50.40">
    <property type="match status" value="1"/>
</dbReference>
<dbReference type="PANTHER" id="PTHR30560">
    <property type="entry name" value="TRIGGER FACTOR CHAPERONE AND PEPTIDYL-PROLYL CIS/TRANS ISOMERASE"/>
    <property type="match status" value="1"/>
</dbReference>
<reference evidence="17 18" key="1">
    <citation type="journal article" date="2013" name="J. Mol. Microbiol. Biotechnol.">
        <title>Analysis of the Complete Genomes of Acholeplasma brassicae , A. palmae and A. laidlawii and Their Comparison to the Obligate Parasites from ' Candidatus Phytoplasma'.</title>
        <authorList>
            <person name="Kube M."/>
            <person name="Siewert C."/>
            <person name="Migdoll A.M."/>
            <person name="Duduk B."/>
            <person name="Holz S."/>
            <person name="Rabus R."/>
            <person name="Seemuller E."/>
            <person name="Mitrovic J."/>
            <person name="Muller I."/>
            <person name="Buttner C."/>
            <person name="Reinhardt R."/>
        </authorList>
    </citation>
    <scope>NUCLEOTIDE SEQUENCE [LARGE SCALE GENOMIC DNA]</scope>
    <source>
        <strain evidence="17 18">J233</strain>
    </source>
</reference>
<keyword evidence="18" id="KW-1185">Reference proteome</keyword>
<dbReference type="InterPro" id="IPR001179">
    <property type="entry name" value="PPIase_FKBP_dom"/>
</dbReference>
<dbReference type="AlphaFoldDB" id="U4KQB8"/>
<dbReference type="InterPro" id="IPR005215">
    <property type="entry name" value="Trig_fac"/>
</dbReference>
<dbReference type="InterPro" id="IPR008881">
    <property type="entry name" value="Trigger_fac_ribosome-bd_bac"/>
</dbReference>
<evidence type="ECO:0000313" key="18">
    <source>
        <dbReference type="Proteomes" id="UP000032740"/>
    </source>
</evidence>
<evidence type="ECO:0000256" key="7">
    <source>
        <dbReference type="ARBA" id="ARBA00023186"/>
    </source>
</evidence>
<dbReference type="InterPro" id="IPR046357">
    <property type="entry name" value="PPIase_dom_sf"/>
</dbReference>
<comment type="domain">
    <text evidence="12">Consists of 3 domains; the N-terminus binds the ribosome, the middle domain has PPIase activity, while the C-terminus has intrinsic chaperone activity on its own.</text>
</comment>
<accession>U4KQB8</accession>
<evidence type="ECO:0000256" key="13">
    <source>
        <dbReference type="PROSITE-ProRule" id="PRU00277"/>
    </source>
</evidence>
<dbReference type="Proteomes" id="UP000032740">
    <property type="component" value="Chromosome"/>
</dbReference>
<comment type="similarity">
    <text evidence="2 12 14">Belongs to the FKBP-type PPIase family. Tig subfamily.</text>
</comment>
<evidence type="ECO:0000256" key="11">
    <source>
        <dbReference type="ARBA" id="ARBA00029986"/>
    </source>
</evidence>
<evidence type="ECO:0000256" key="2">
    <source>
        <dbReference type="ARBA" id="ARBA00005464"/>
    </source>
</evidence>
<evidence type="ECO:0000256" key="5">
    <source>
        <dbReference type="ARBA" id="ARBA00022618"/>
    </source>
</evidence>
<dbReference type="Pfam" id="PF05698">
    <property type="entry name" value="Trigger_C"/>
    <property type="match status" value="1"/>
</dbReference>
<evidence type="ECO:0000259" key="16">
    <source>
        <dbReference type="PROSITE" id="PS50059"/>
    </source>
</evidence>
<comment type="catalytic activity">
    <reaction evidence="1 12 13">
        <text>[protein]-peptidylproline (omega=180) = [protein]-peptidylproline (omega=0)</text>
        <dbReference type="Rhea" id="RHEA:16237"/>
        <dbReference type="Rhea" id="RHEA-COMP:10747"/>
        <dbReference type="Rhea" id="RHEA-COMP:10748"/>
        <dbReference type="ChEBI" id="CHEBI:83833"/>
        <dbReference type="ChEBI" id="CHEBI:83834"/>
        <dbReference type="EC" id="5.2.1.8"/>
    </reaction>
</comment>
<dbReference type="GO" id="GO:0043022">
    <property type="term" value="F:ribosome binding"/>
    <property type="evidence" value="ECO:0007669"/>
    <property type="project" value="TreeGrafter"/>
</dbReference>
<keyword evidence="7 12" id="KW-0143">Chaperone</keyword>
<feature type="coiled-coil region" evidence="15">
    <location>
        <begin position="371"/>
        <end position="398"/>
    </location>
</feature>
<dbReference type="PROSITE" id="PS50059">
    <property type="entry name" value="FKBP_PPIASE"/>
    <property type="match status" value="1"/>
</dbReference>
<dbReference type="GO" id="GO:0015031">
    <property type="term" value="P:protein transport"/>
    <property type="evidence" value="ECO:0007669"/>
    <property type="project" value="UniProtKB-UniRule"/>
</dbReference>
<dbReference type="KEGG" id="apal:BN85409130"/>
<keyword evidence="6 12" id="KW-0697">Rotamase</keyword>
<dbReference type="GO" id="GO:0003755">
    <property type="term" value="F:peptidyl-prolyl cis-trans isomerase activity"/>
    <property type="evidence" value="ECO:0007669"/>
    <property type="project" value="UniProtKB-UniRule"/>
</dbReference>